<dbReference type="InterPro" id="IPR036264">
    <property type="entry name" value="Bact_exopeptidase_dim_dom"/>
</dbReference>
<dbReference type="RefSeq" id="WP_326296341.1">
    <property type="nucleotide sequence ID" value="NZ_JAYLLH010000005.1"/>
</dbReference>
<keyword evidence="1" id="KW-0378">Hydrolase</keyword>
<gene>
    <name evidence="3" type="ORF">VK792_05425</name>
</gene>
<dbReference type="InterPro" id="IPR017439">
    <property type="entry name" value="Amidohydrolase"/>
</dbReference>
<dbReference type="Gene3D" id="3.30.70.360">
    <property type="match status" value="1"/>
</dbReference>
<feature type="domain" description="Peptidase M20 dimerisation" evidence="2">
    <location>
        <begin position="187"/>
        <end position="285"/>
    </location>
</feature>
<accession>A0ABU6HE28</accession>
<protein>
    <submittedName>
        <fullName evidence="3">Amidohydrolase</fullName>
    </submittedName>
</protein>
<sequence>MTADLPADWQIDERVEAEARALRHALHRAPELSNHEVETARMIAHHLAPLNPTRLLTGLGGTGVAAEFGRGDRALMIRCELDALPILETGTPAYRSETAGVAHSCGHDGHMAILYAVAQCLSRRPPDTRVILLFQPAEESGDGARDVIADPRFADLRASMAVSLHNLPKIPLGSVSLQPGPVNCASRGVKIVLTGRTSHSSQPQNGRSPGSALVALIPALEALTNNVATDAPGFRLTTVTHAVLGEQAFGISPGRAEVWVTLRTLLDDDMAALEGEARALVANLAGVFAPEITIHEPFGHCINDEQATALLDRACAPLPRVSEGLPMRASEDFGLFGHHMPSAMLFLGSGEDHPELHNPDYDFPDALIPVGAGIFLRAIKEFAGNA</sequence>
<dbReference type="EMBL" id="JAYLLH010000005">
    <property type="protein sequence ID" value="MEC3860717.1"/>
    <property type="molecule type" value="Genomic_DNA"/>
</dbReference>
<evidence type="ECO:0000313" key="3">
    <source>
        <dbReference type="EMBL" id="MEC3860717.1"/>
    </source>
</evidence>
<dbReference type="NCBIfam" id="TIGR01891">
    <property type="entry name" value="amidohydrolases"/>
    <property type="match status" value="1"/>
</dbReference>
<evidence type="ECO:0000256" key="1">
    <source>
        <dbReference type="ARBA" id="ARBA00022801"/>
    </source>
</evidence>
<dbReference type="PANTHER" id="PTHR11014:SF169">
    <property type="entry name" value="CLAN MH, FAMILY M20, PEPTIDASE T-LIKE METALLOPEPTIDASE"/>
    <property type="match status" value="1"/>
</dbReference>
<evidence type="ECO:0000313" key="4">
    <source>
        <dbReference type="Proteomes" id="UP001348149"/>
    </source>
</evidence>
<dbReference type="SUPFAM" id="SSF53187">
    <property type="entry name" value="Zn-dependent exopeptidases"/>
    <property type="match status" value="1"/>
</dbReference>
<keyword evidence="4" id="KW-1185">Reference proteome</keyword>
<dbReference type="Proteomes" id="UP001348149">
    <property type="component" value="Unassembled WGS sequence"/>
</dbReference>
<comment type="caution">
    <text evidence="3">The sequence shown here is derived from an EMBL/GenBank/DDBJ whole genome shotgun (WGS) entry which is preliminary data.</text>
</comment>
<name>A0ABU6HE28_9RHOB</name>
<dbReference type="Pfam" id="PF07687">
    <property type="entry name" value="M20_dimer"/>
    <property type="match status" value="1"/>
</dbReference>
<dbReference type="SUPFAM" id="SSF55031">
    <property type="entry name" value="Bacterial exopeptidase dimerisation domain"/>
    <property type="match status" value="1"/>
</dbReference>
<dbReference type="PANTHER" id="PTHR11014">
    <property type="entry name" value="PEPTIDASE M20 FAMILY MEMBER"/>
    <property type="match status" value="1"/>
</dbReference>
<organism evidence="3 4">
    <name type="scientific">Mesobacterium hydrothermale</name>
    <dbReference type="NCBI Taxonomy" id="3111907"/>
    <lineage>
        <taxon>Bacteria</taxon>
        <taxon>Pseudomonadati</taxon>
        <taxon>Pseudomonadota</taxon>
        <taxon>Alphaproteobacteria</taxon>
        <taxon>Rhodobacterales</taxon>
        <taxon>Roseobacteraceae</taxon>
        <taxon>Mesobacterium</taxon>
    </lineage>
</organism>
<dbReference type="PIRSF" id="PIRSF005962">
    <property type="entry name" value="Pept_M20D_amidohydro"/>
    <property type="match status" value="1"/>
</dbReference>
<evidence type="ECO:0000259" key="2">
    <source>
        <dbReference type="Pfam" id="PF07687"/>
    </source>
</evidence>
<dbReference type="InterPro" id="IPR002933">
    <property type="entry name" value="Peptidase_M20"/>
</dbReference>
<dbReference type="Pfam" id="PF01546">
    <property type="entry name" value="Peptidase_M20"/>
    <property type="match status" value="1"/>
</dbReference>
<dbReference type="Gene3D" id="3.40.630.10">
    <property type="entry name" value="Zn peptidases"/>
    <property type="match status" value="1"/>
</dbReference>
<dbReference type="InterPro" id="IPR011650">
    <property type="entry name" value="Peptidase_M20_dimer"/>
</dbReference>
<proteinExistence type="predicted"/>
<reference evidence="3 4" key="1">
    <citation type="submission" date="2024-01" db="EMBL/GenBank/DDBJ databases">
        <title>Mesobacterium rodlantinim sp. nov., isolated from shallow sea hydrothermal systems off Kueishantao Island.</title>
        <authorList>
            <person name="Su Z."/>
            <person name="Tang K."/>
        </authorList>
    </citation>
    <scope>NUCLEOTIDE SEQUENCE [LARGE SCALE GENOMIC DNA]</scope>
    <source>
        <strain evidence="3 4">TK19101</strain>
    </source>
</reference>